<dbReference type="STRING" id="69222.BG55_19845"/>
<dbReference type="Gene3D" id="1.20.910.10">
    <property type="entry name" value="Heme oxygenase-like"/>
    <property type="match status" value="1"/>
</dbReference>
<dbReference type="InterPro" id="IPR016084">
    <property type="entry name" value="Haem_Oase-like_multi-hlx"/>
</dbReference>
<organism evidence="1 2">
    <name type="scientific">Erwinia mallotivora</name>
    <dbReference type="NCBI Taxonomy" id="69222"/>
    <lineage>
        <taxon>Bacteria</taxon>
        <taxon>Pseudomonadati</taxon>
        <taxon>Pseudomonadota</taxon>
        <taxon>Gammaproteobacteria</taxon>
        <taxon>Enterobacterales</taxon>
        <taxon>Erwiniaceae</taxon>
        <taxon>Erwinia</taxon>
    </lineage>
</organism>
<accession>A0A014NJN0</accession>
<reference evidence="1 2" key="1">
    <citation type="submission" date="2014-02" db="EMBL/GenBank/DDBJ databases">
        <title>Draft genome of Erwinia mallotivora strain BT-MARDI, a papaya dieback pathogen.</title>
        <authorList>
            <person name="Redzuan R."/>
            <person name="Abu Bakar N."/>
            <person name="Badrun R."/>
            <person name="Mohd Raih M.F."/>
            <person name="Rozano L."/>
            <person name="Mat Amin N."/>
        </authorList>
    </citation>
    <scope>NUCLEOTIDE SEQUENCE [LARGE SCALE GENOMIC DNA]</scope>
    <source>
        <strain evidence="1 2">BT-MARDI</strain>
    </source>
</reference>
<evidence type="ECO:0000313" key="2">
    <source>
        <dbReference type="Proteomes" id="UP000019918"/>
    </source>
</evidence>
<evidence type="ECO:0000313" key="1">
    <source>
        <dbReference type="EMBL" id="EXU74010.1"/>
    </source>
</evidence>
<dbReference type="PATRIC" id="fig|69222.5.peg.4051"/>
<keyword evidence="2" id="KW-1185">Reference proteome</keyword>
<protein>
    <recommendedName>
        <fullName evidence="3">Iron-containing redox enzyme family protein</fullName>
    </recommendedName>
</protein>
<proteinExistence type="predicted"/>
<dbReference type="RefSeq" id="WP_052018950.1">
    <property type="nucleotide sequence ID" value="NZ_JFHN01000069.1"/>
</dbReference>
<gene>
    <name evidence="1" type="ORF">BG55_19845</name>
</gene>
<evidence type="ECO:0008006" key="3">
    <source>
        <dbReference type="Google" id="ProtNLM"/>
    </source>
</evidence>
<dbReference type="Proteomes" id="UP000019918">
    <property type="component" value="Unassembled WGS sequence"/>
</dbReference>
<dbReference type="EMBL" id="JFHN01000069">
    <property type="protein sequence ID" value="EXU74010.1"/>
    <property type="molecule type" value="Genomic_DNA"/>
</dbReference>
<dbReference type="SMART" id="SM01236">
    <property type="entry name" value="Haem_oxygenase_2"/>
    <property type="match status" value="1"/>
</dbReference>
<dbReference type="AlphaFoldDB" id="A0A014NJN0"/>
<dbReference type="Pfam" id="PF14518">
    <property type="entry name" value="Haem_oxygenas_2"/>
    <property type="match status" value="1"/>
</dbReference>
<name>A0A014NJN0_9GAMM</name>
<sequence>MTTAIVDSTTALPDLSFHFSPQARSTLDAWLQQGFASALYRIFAGDIESESQQLLALQLLETLFAVRSEAPTAATLHAYLATAKATLSQRAEQLKQVVGEEGKQILRQRALLSLTAGCWLDYVSQPATEPAEVVCLLSGQNFALKGEGEIADSQQKQRYRQFAEMGIAIPEVYTAGIVGTLGSVELTAWQAAFWLALSRLSASHLPEVVAFHYAYYSLGFDDQLLGLPAPIAQAELDGLLDTFLRHCRDDAAGAQSENRMLRALAQAVELELAHSEMLLALKSQLARRTPDDRMAEIVSRHLPLAGRQHQRIRLEKRSLAEWPEDESFEMADFLRALRASPYLRQSPSGQGECSFQKAVRFGGSMFGIFSPQEAAVMARWIAGSTPGDEVRLSHFPQPGSEQAAGWLHRCRATSLEARVVWQSAGLPDARQLFYRLVNIEHFASHLALLKERVKQTLQQAEVLFTTGSGGRYTDASYFSYSPEALLARMEKIYWEKLVQPYQRLTEIPDRESVLFGQKLMALGSMIDGAWAHRFGGTLRNHRRADGKMLAIYADEMGLGEYEKNHITLILRVLKSMDITLPHIRDEAFCQQDELPDIYDFSLHQLAMSQFPDTFYEELLGYNLGIEMLGLGEMRMHEIQKLRRHGFDTIYEEAHLTIDNFSAGHSRQAVDLIIDYLDDCKPGLSAEELQQRWRRIWRGYASFAFWLETDLQTANAAKAAENTDYSELLI</sequence>
<dbReference type="OrthoDB" id="6635957at2"/>
<comment type="caution">
    <text evidence="1">The sequence shown here is derived from an EMBL/GenBank/DDBJ whole genome shotgun (WGS) entry which is preliminary data.</text>
</comment>